<proteinExistence type="predicted"/>
<sequence>MSLNEWFVNEYKRFGCKLEFVTNKSQEGLNFCRGLGGIGGILRYQLLIHSFDELSDDGENNDIENSDDGESNLSMMAADADETDKNTGTADFNTQLSQSDMFGLDVKILIVADGGEISFKQLPDDGKIYDSEEQSTTFEVPCIIP</sequence>
<dbReference type="GO" id="GO:0003747">
    <property type="term" value="F:translation release factor activity"/>
    <property type="evidence" value="ECO:0007669"/>
    <property type="project" value="InterPro"/>
</dbReference>
<feature type="region of interest" description="Disordered" evidence="1">
    <location>
        <begin position="57"/>
        <end position="92"/>
    </location>
</feature>
<dbReference type="InterPro" id="IPR004403">
    <property type="entry name" value="Peptide_chain-rel_eRF1/aRF1"/>
</dbReference>
<dbReference type="AlphaFoldDB" id="A0AA35VXP2"/>
<evidence type="ECO:0000313" key="3">
    <source>
        <dbReference type="EMBL" id="CAI9270552.1"/>
    </source>
</evidence>
<dbReference type="SUPFAM" id="SSF55315">
    <property type="entry name" value="L30e-like"/>
    <property type="match status" value="1"/>
</dbReference>
<dbReference type="Proteomes" id="UP001177003">
    <property type="component" value="Chromosome 2"/>
</dbReference>
<evidence type="ECO:0000313" key="4">
    <source>
        <dbReference type="Proteomes" id="UP001177003"/>
    </source>
</evidence>
<evidence type="ECO:0000259" key="2">
    <source>
        <dbReference type="Pfam" id="PF03465"/>
    </source>
</evidence>
<dbReference type="InterPro" id="IPR029064">
    <property type="entry name" value="Ribosomal_eL30-like_sf"/>
</dbReference>
<organism evidence="3 4">
    <name type="scientific">Lactuca saligna</name>
    <name type="common">Willowleaf lettuce</name>
    <dbReference type="NCBI Taxonomy" id="75948"/>
    <lineage>
        <taxon>Eukaryota</taxon>
        <taxon>Viridiplantae</taxon>
        <taxon>Streptophyta</taxon>
        <taxon>Embryophyta</taxon>
        <taxon>Tracheophyta</taxon>
        <taxon>Spermatophyta</taxon>
        <taxon>Magnoliopsida</taxon>
        <taxon>eudicotyledons</taxon>
        <taxon>Gunneridae</taxon>
        <taxon>Pentapetalae</taxon>
        <taxon>asterids</taxon>
        <taxon>campanulids</taxon>
        <taxon>Asterales</taxon>
        <taxon>Asteraceae</taxon>
        <taxon>Cichorioideae</taxon>
        <taxon>Cichorieae</taxon>
        <taxon>Lactucinae</taxon>
        <taxon>Lactuca</taxon>
    </lineage>
</organism>
<dbReference type="InterPro" id="IPR005142">
    <property type="entry name" value="eRF1_3"/>
</dbReference>
<name>A0AA35VXP2_LACSI</name>
<accession>A0AA35VXP2</accession>
<dbReference type="Pfam" id="PF03465">
    <property type="entry name" value="eRF1_3"/>
    <property type="match status" value="1"/>
</dbReference>
<protein>
    <recommendedName>
        <fullName evidence="2">eRF1 domain-containing protein</fullName>
    </recommendedName>
</protein>
<dbReference type="PANTHER" id="PTHR10113">
    <property type="entry name" value="PEPTIDE CHAIN RELEASE FACTOR SUBUNIT 1"/>
    <property type="match status" value="1"/>
</dbReference>
<feature type="domain" description="eRF1" evidence="2">
    <location>
        <begin position="5"/>
        <end position="46"/>
    </location>
</feature>
<evidence type="ECO:0000256" key="1">
    <source>
        <dbReference type="SAM" id="MobiDB-lite"/>
    </source>
</evidence>
<dbReference type="EMBL" id="OX465078">
    <property type="protein sequence ID" value="CAI9270552.1"/>
    <property type="molecule type" value="Genomic_DNA"/>
</dbReference>
<feature type="compositionally biased region" description="Acidic residues" evidence="1">
    <location>
        <begin position="57"/>
        <end position="70"/>
    </location>
</feature>
<dbReference type="Gene3D" id="3.30.1330.30">
    <property type="match status" value="1"/>
</dbReference>
<gene>
    <name evidence="3" type="ORF">LSALG_LOCUS10857</name>
</gene>
<keyword evidence="4" id="KW-1185">Reference proteome</keyword>
<reference evidence="3" key="1">
    <citation type="submission" date="2023-04" db="EMBL/GenBank/DDBJ databases">
        <authorList>
            <person name="Vijverberg K."/>
            <person name="Xiong W."/>
            <person name="Schranz E."/>
        </authorList>
    </citation>
    <scope>NUCLEOTIDE SEQUENCE</scope>
</reference>